<evidence type="ECO:0000256" key="4">
    <source>
        <dbReference type="ARBA" id="ARBA00041148"/>
    </source>
</evidence>
<dbReference type="NCBIfam" id="TIGR00741">
    <property type="entry name" value="yfiA"/>
    <property type="match status" value="1"/>
</dbReference>
<comment type="caution">
    <text evidence="6">The sequence shown here is derived from an EMBL/GenBank/DDBJ whole genome shotgun (WGS) entry which is preliminary data.</text>
</comment>
<dbReference type="InterPro" id="IPR050574">
    <property type="entry name" value="HPF/YfiA_ribosome-assoc"/>
</dbReference>
<dbReference type="SUPFAM" id="SSF69754">
    <property type="entry name" value="Ribosome binding protein Y (YfiA homologue)"/>
    <property type="match status" value="1"/>
</dbReference>
<organism evidence="6 7">
    <name type="scientific">Thiopseudomonas acetoxidans</name>
    <dbReference type="NCBI Taxonomy" id="3041622"/>
    <lineage>
        <taxon>Bacteria</taxon>
        <taxon>Pseudomonadati</taxon>
        <taxon>Pseudomonadota</taxon>
        <taxon>Gammaproteobacteria</taxon>
        <taxon>Pseudomonadales</taxon>
        <taxon>Pseudomonadaceae</taxon>
        <taxon>Thiopseudomonas</taxon>
    </lineage>
</organism>
<evidence type="ECO:0000256" key="1">
    <source>
        <dbReference type="ARBA" id="ARBA00022845"/>
    </source>
</evidence>
<name>A0ABT7SKX7_9GAMM</name>
<dbReference type="Gene3D" id="3.30.160.100">
    <property type="entry name" value="Ribosome hibernation promotion factor-like"/>
    <property type="match status" value="1"/>
</dbReference>
<dbReference type="PANTHER" id="PTHR33231:SF1">
    <property type="entry name" value="30S RIBOSOMAL PROTEIN"/>
    <property type="match status" value="1"/>
</dbReference>
<comment type="similarity">
    <text evidence="2">Belongs to the HPF/YfiA ribosome-associated protein family. Short HPF subfamily.</text>
</comment>
<sequence>MQITITGHQLDITDAMREYVNNKFSRLERHFDKITSIRVTMSVEKINQKVDATILIAGGDVNANAEHEDMYAAIDLLVDKLDRQLLKHKEKQLDRQKGAN</sequence>
<dbReference type="InterPro" id="IPR003489">
    <property type="entry name" value="RHF/RaiA"/>
</dbReference>
<comment type="subunit">
    <text evidence="3">Associates exclusively with 100S ribosomes, which are dimers of 70S ribosomes.</text>
</comment>
<evidence type="ECO:0000313" key="6">
    <source>
        <dbReference type="EMBL" id="MDM7856843.1"/>
    </source>
</evidence>
<evidence type="ECO:0000256" key="3">
    <source>
        <dbReference type="ARBA" id="ARBA00038695"/>
    </source>
</evidence>
<accession>A0ABT7SKX7</accession>
<dbReference type="Proteomes" id="UP001241056">
    <property type="component" value="Unassembled WGS sequence"/>
</dbReference>
<dbReference type="CDD" id="cd00552">
    <property type="entry name" value="RaiA"/>
    <property type="match status" value="1"/>
</dbReference>
<evidence type="ECO:0000256" key="2">
    <source>
        <dbReference type="ARBA" id="ARBA00038434"/>
    </source>
</evidence>
<dbReference type="PANTHER" id="PTHR33231">
    <property type="entry name" value="30S RIBOSOMAL PROTEIN"/>
    <property type="match status" value="1"/>
</dbReference>
<gene>
    <name evidence="6" type="primary">raiA</name>
    <name evidence="6" type="ORF">QEZ41_00905</name>
</gene>
<reference evidence="6 7" key="1">
    <citation type="submission" date="2023-06" db="EMBL/GenBank/DDBJ databases">
        <title>Thiopseudomonas sp. CY1220 draft genome sequence.</title>
        <authorList>
            <person name="Zhao G."/>
            <person name="An M."/>
        </authorList>
    </citation>
    <scope>NUCLEOTIDE SEQUENCE [LARGE SCALE GENOMIC DNA]</scope>
    <source>
        <strain evidence="6 7">CY1220</strain>
    </source>
</reference>
<evidence type="ECO:0000313" key="7">
    <source>
        <dbReference type="Proteomes" id="UP001241056"/>
    </source>
</evidence>
<dbReference type="InterPro" id="IPR036567">
    <property type="entry name" value="RHF-like"/>
</dbReference>
<proteinExistence type="inferred from homology"/>
<protein>
    <recommendedName>
        <fullName evidence="4">Ribosome hibernation promoting factor</fullName>
    </recommendedName>
    <alternativeName>
        <fullName evidence="5">Hibernation factor HPF</fullName>
    </alternativeName>
</protein>
<dbReference type="RefSeq" id="WP_289409456.1">
    <property type="nucleotide sequence ID" value="NZ_JAUCDY010000001.1"/>
</dbReference>
<keyword evidence="1" id="KW-0810">Translation regulation</keyword>
<evidence type="ECO:0000256" key="5">
    <source>
        <dbReference type="ARBA" id="ARBA00041319"/>
    </source>
</evidence>
<dbReference type="Pfam" id="PF02482">
    <property type="entry name" value="Ribosomal_S30AE"/>
    <property type="match status" value="1"/>
</dbReference>
<dbReference type="EMBL" id="JAUCDY010000001">
    <property type="protein sequence ID" value="MDM7856843.1"/>
    <property type="molecule type" value="Genomic_DNA"/>
</dbReference>
<keyword evidence="7" id="KW-1185">Reference proteome</keyword>